<comment type="caution">
    <text evidence="2">The sequence shown here is derived from an EMBL/GenBank/DDBJ whole genome shotgun (WGS) entry which is preliminary data.</text>
</comment>
<sequence>MKKMCVKVMLGVLSDGRKLTPYVILKGKTVPTEKLPSGVIVRCQDQGRMTGNLTKYWLKVVWERKLGAMLRKRGMFVLDSFKGHLTPDVKNTAQDLNTDLVVIPGGITSQLQVLDVPVNNI</sequence>
<accession>A0ABQ9I6S2</accession>
<dbReference type="EMBL" id="JARBHB010000002">
    <property type="protein sequence ID" value="KAJ8891683.1"/>
    <property type="molecule type" value="Genomic_DNA"/>
</dbReference>
<keyword evidence="3" id="KW-1185">Reference proteome</keyword>
<dbReference type="Pfam" id="PF03184">
    <property type="entry name" value="DDE_1"/>
    <property type="match status" value="1"/>
</dbReference>
<evidence type="ECO:0000313" key="2">
    <source>
        <dbReference type="EMBL" id="KAJ8891683.1"/>
    </source>
</evidence>
<dbReference type="Proteomes" id="UP001159363">
    <property type="component" value="Chromosome 2"/>
</dbReference>
<protein>
    <recommendedName>
        <fullName evidence="1">DDE-1 domain-containing protein</fullName>
    </recommendedName>
</protein>
<organism evidence="2 3">
    <name type="scientific">Dryococelus australis</name>
    <dbReference type="NCBI Taxonomy" id="614101"/>
    <lineage>
        <taxon>Eukaryota</taxon>
        <taxon>Metazoa</taxon>
        <taxon>Ecdysozoa</taxon>
        <taxon>Arthropoda</taxon>
        <taxon>Hexapoda</taxon>
        <taxon>Insecta</taxon>
        <taxon>Pterygota</taxon>
        <taxon>Neoptera</taxon>
        <taxon>Polyneoptera</taxon>
        <taxon>Phasmatodea</taxon>
        <taxon>Verophasmatodea</taxon>
        <taxon>Anareolatae</taxon>
        <taxon>Phasmatidae</taxon>
        <taxon>Eurycanthinae</taxon>
        <taxon>Dryococelus</taxon>
    </lineage>
</organism>
<evidence type="ECO:0000259" key="1">
    <source>
        <dbReference type="Pfam" id="PF03184"/>
    </source>
</evidence>
<reference evidence="2 3" key="1">
    <citation type="submission" date="2023-02" db="EMBL/GenBank/DDBJ databases">
        <title>LHISI_Scaffold_Assembly.</title>
        <authorList>
            <person name="Stuart O.P."/>
            <person name="Cleave R."/>
            <person name="Magrath M.J.L."/>
            <person name="Mikheyev A.S."/>
        </authorList>
    </citation>
    <scope>NUCLEOTIDE SEQUENCE [LARGE SCALE GENOMIC DNA]</scope>
    <source>
        <strain evidence="2">Daus_M_001</strain>
        <tissue evidence="2">Leg muscle</tissue>
    </source>
</reference>
<name>A0ABQ9I6S2_9NEOP</name>
<dbReference type="InterPro" id="IPR004875">
    <property type="entry name" value="DDE_SF_endonuclease_dom"/>
</dbReference>
<gene>
    <name evidence="2" type="ORF">PR048_004212</name>
</gene>
<feature type="domain" description="DDE-1" evidence="1">
    <location>
        <begin position="6"/>
        <end position="118"/>
    </location>
</feature>
<evidence type="ECO:0000313" key="3">
    <source>
        <dbReference type="Proteomes" id="UP001159363"/>
    </source>
</evidence>
<proteinExistence type="predicted"/>